<keyword evidence="2" id="KW-0040">ANK repeat</keyword>
<dbReference type="Pfam" id="PF12796">
    <property type="entry name" value="Ank_2"/>
    <property type="match status" value="1"/>
</dbReference>
<evidence type="ECO:0000313" key="4">
    <source>
        <dbReference type="Proteomes" id="UP000198406"/>
    </source>
</evidence>
<comment type="caution">
    <text evidence="3">The sequence shown here is derived from an EMBL/GenBank/DDBJ whole genome shotgun (WGS) entry which is preliminary data.</text>
</comment>
<dbReference type="InterPro" id="IPR036770">
    <property type="entry name" value="Ankyrin_rpt-contain_sf"/>
</dbReference>
<dbReference type="PANTHER" id="PTHR24153:SF8">
    <property type="entry name" value="FORKED, ISOFORM F"/>
    <property type="match status" value="1"/>
</dbReference>
<dbReference type="GO" id="GO:0051017">
    <property type="term" value="P:actin filament bundle assembly"/>
    <property type="evidence" value="ECO:0007669"/>
    <property type="project" value="TreeGrafter"/>
</dbReference>
<evidence type="ECO:0000256" key="2">
    <source>
        <dbReference type="ARBA" id="ARBA00023043"/>
    </source>
</evidence>
<dbReference type="Gene3D" id="1.25.40.20">
    <property type="entry name" value="Ankyrin repeat-containing domain"/>
    <property type="match status" value="1"/>
</dbReference>
<dbReference type="AlphaFoldDB" id="A0A1Z5JUD1"/>
<dbReference type="GO" id="GO:0005737">
    <property type="term" value="C:cytoplasm"/>
    <property type="evidence" value="ECO:0007669"/>
    <property type="project" value="TreeGrafter"/>
</dbReference>
<name>A0A1Z5JUD1_FISSO</name>
<dbReference type="OrthoDB" id="196927at2759"/>
<dbReference type="PANTHER" id="PTHR24153">
    <property type="entry name" value="ESPIN"/>
    <property type="match status" value="1"/>
</dbReference>
<organism evidence="3 4">
    <name type="scientific">Fistulifera solaris</name>
    <name type="common">Oleaginous diatom</name>
    <dbReference type="NCBI Taxonomy" id="1519565"/>
    <lineage>
        <taxon>Eukaryota</taxon>
        <taxon>Sar</taxon>
        <taxon>Stramenopiles</taxon>
        <taxon>Ochrophyta</taxon>
        <taxon>Bacillariophyta</taxon>
        <taxon>Bacillariophyceae</taxon>
        <taxon>Bacillariophycidae</taxon>
        <taxon>Naviculales</taxon>
        <taxon>Naviculaceae</taxon>
        <taxon>Fistulifera</taxon>
    </lineage>
</organism>
<dbReference type="SUPFAM" id="SSF48403">
    <property type="entry name" value="Ankyrin repeat"/>
    <property type="match status" value="1"/>
</dbReference>
<reference evidence="3 4" key="1">
    <citation type="journal article" date="2015" name="Plant Cell">
        <title>Oil accumulation by the oleaginous diatom Fistulifera solaris as revealed by the genome and transcriptome.</title>
        <authorList>
            <person name="Tanaka T."/>
            <person name="Maeda Y."/>
            <person name="Veluchamy A."/>
            <person name="Tanaka M."/>
            <person name="Abida H."/>
            <person name="Marechal E."/>
            <person name="Bowler C."/>
            <person name="Muto M."/>
            <person name="Sunaga Y."/>
            <person name="Tanaka M."/>
            <person name="Yoshino T."/>
            <person name="Taniguchi T."/>
            <person name="Fukuda Y."/>
            <person name="Nemoto M."/>
            <person name="Matsumoto M."/>
            <person name="Wong P.S."/>
            <person name="Aburatani S."/>
            <person name="Fujibuchi W."/>
        </authorList>
    </citation>
    <scope>NUCLEOTIDE SEQUENCE [LARGE SCALE GENOMIC DNA]</scope>
    <source>
        <strain evidence="3 4">JPCC DA0580</strain>
    </source>
</reference>
<keyword evidence="1" id="KW-0677">Repeat</keyword>
<gene>
    <name evidence="3" type="ORF">FisN_18Lh186</name>
</gene>
<protein>
    <submittedName>
        <fullName evidence="3">Uncharacterized protein</fullName>
    </submittedName>
</protein>
<dbReference type="GO" id="GO:0051015">
    <property type="term" value="F:actin filament binding"/>
    <property type="evidence" value="ECO:0007669"/>
    <property type="project" value="TreeGrafter"/>
</dbReference>
<evidence type="ECO:0000313" key="3">
    <source>
        <dbReference type="EMBL" id="GAX17539.1"/>
    </source>
</evidence>
<accession>A0A1Z5JUD1</accession>
<sequence>MLSESESDSSSNDTEILAILCSVVPDQELPIIERWNQDAHPACSTTEDLELSLQNQMDAEKWSAAARLIEHFPSLAHANLNIIIQGERISCRPLHAVCARRLPSLDLLEQLIAYFPSALCERDPRGRLPIHLALLRGCCSPSVVRYLCERSSFALLQKDEDGNVPLHYACQFASHSILQIVLRACPEAAMVANNKKRLPLHLVCARNWDLEGPSVCSVLEAFPEATQASDRSNRLPLHWACDQPLLRYDLLAALVQQYPGGLLHRDHTGATPVQLAKRMQKQYYGEEQGVVLAFLNERTARERRNKCVLHNLFAIRMTSEKNKNIIQSPQFPYG</sequence>
<keyword evidence="4" id="KW-1185">Reference proteome</keyword>
<evidence type="ECO:0000256" key="1">
    <source>
        <dbReference type="ARBA" id="ARBA00022737"/>
    </source>
</evidence>
<dbReference type="SMART" id="SM00248">
    <property type="entry name" value="ANK"/>
    <property type="match status" value="3"/>
</dbReference>
<dbReference type="InterPro" id="IPR002110">
    <property type="entry name" value="Ankyrin_rpt"/>
</dbReference>
<dbReference type="InterPro" id="IPR052420">
    <property type="entry name" value="Espin/Espin-like"/>
</dbReference>
<dbReference type="InParanoid" id="A0A1Z5JUD1"/>
<dbReference type="Proteomes" id="UP000198406">
    <property type="component" value="Unassembled WGS sequence"/>
</dbReference>
<proteinExistence type="predicted"/>
<dbReference type="EMBL" id="BDSP01000118">
    <property type="protein sequence ID" value="GAX17539.1"/>
    <property type="molecule type" value="Genomic_DNA"/>
</dbReference>